<dbReference type="RefSeq" id="XP_029228025.1">
    <property type="nucleotide sequence ID" value="XM_029371971.1"/>
</dbReference>
<organism evidence="2 3">
    <name type="scientific">Trypanosoma conorhini</name>
    <dbReference type="NCBI Taxonomy" id="83891"/>
    <lineage>
        <taxon>Eukaryota</taxon>
        <taxon>Discoba</taxon>
        <taxon>Euglenozoa</taxon>
        <taxon>Kinetoplastea</taxon>
        <taxon>Metakinetoplastina</taxon>
        <taxon>Trypanosomatida</taxon>
        <taxon>Trypanosomatidae</taxon>
        <taxon>Trypanosoma</taxon>
    </lineage>
</organism>
<feature type="compositionally biased region" description="Basic residues" evidence="1">
    <location>
        <begin position="301"/>
        <end position="310"/>
    </location>
</feature>
<dbReference type="GeneID" id="40318679"/>
<dbReference type="Proteomes" id="UP000284403">
    <property type="component" value="Unassembled WGS sequence"/>
</dbReference>
<feature type="region of interest" description="Disordered" evidence="1">
    <location>
        <begin position="69"/>
        <end position="91"/>
    </location>
</feature>
<dbReference type="AlphaFoldDB" id="A0A422PH77"/>
<evidence type="ECO:0000313" key="3">
    <source>
        <dbReference type="Proteomes" id="UP000284403"/>
    </source>
</evidence>
<protein>
    <submittedName>
        <fullName evidence="2">Uncharacterized protein</fullName>
    </submittedName>
</protein>
<name>A0A422PH77_9TRYP</name>
<evidence type="ECO:0000256" key="1">
    <source>
        <dbReference type="SAM" id="MobiDB-lite"/>
    </source>
</evidence>
<gene>
    <name evidence="2" type="ORF">Tco025E_05068</name>
</gene>
<feature type="region of interest" description="Disordered" evidence="1">
    <location>
        <begin position="296"/>
        <end position="367"/>
    </location>
</feature>
<dbReference type="EMBL" id="MKKU01000274">
    <property type="protein sequence ID" value="RNF17082.1"/>
    <property type="molecule type" value="Genomic_DNA"/>
</dbReference>
<dbReference type="OrthoDB" id="249592at2759"/>
<sequence length="440" mass="47697">MTVEDEEESTRRFLQHFFSLLDVREPRPASLAQGEGEEVAPLLQLKQRNTIGRLLPEWVRLLHAQATERRETGGGVGRSNPRGGAAAATSSSSYLDGDMAESWFAFPHLALISSPWARQRVPPPLDLTRHRLLHHLQQRYECGAGAGGGRGAFVQNLLRSLSQHGGADGRGVEQLAFIQAVNSLFPQHPSSRGHQQPPVELVAAALFSEWCAVAADDASFASTRVPLQVIVDDLAAYRPATKSPAPEADGGATTMKPAEPGVQRGDGGGAAADVVVGTLAGLACAYPMATAAWAGGDRRRLAARPARKRGRGADRDDEEEEEEEEEDDDYGWNGSADGDDTAEDEEDNTSSHMSDGNDEGRGSRRRRMNAFVRRNTTAFRVPLASLLLNVFNVRQDGTGDAVVARHVTPARGGEAHFRRGELLWFSVGESKRHRSMLESK</sequence>
<proteinExistence type="predicted"/>
<feature type="compositionally biased region" description="Low complexity" evidence="1">
    <location>
        <begin position="78"/>
        <end position="91"/>
    </location>
</feature>
<feature type="region of interest" description="Disordered" evidence="1">
    <location>
        <begin position="241"/>
        <end position="266"/>
    </location>
</feature>
<feature type="compositionally biased region" description="Acidic residues" evidence="1">
    <location>
        <begin position="337"/>
        <end position="348"/>
    </location>
</feature>
<keyword evidence="3" id="KW-1185">Reference proteome</keyword>
<evidence type="ECO:0000313" key="2">
    <source>
        <dbReference type="EMBL" id="RNF17082.1"/>
    </source>
</evidence>
<feature type="compositionally biased region" description="Acidic residues" evidence="1">
    <location>
        <begin position="315"/>
        <end position="330"/>
    </location>
</feature>
<comment type="caution">
    <text evidence="2">The sequence shown here is derived from an EMBL/GenBank/DDBJ whole genome shotgun (WGS) entry which is preliminary data.</text>
</comment>
<reference evidence="2 3" key="1">
    <citation type="journal article" date="2018" name="BMC Genomics">
        <title>Genomic comparison of Trypanosoma conorhini and Trypanosoma rangeli to Trypanosoma cruzi strains of high and low virulence.</title>
        <authorList>
            <person name="Bradwell K.R."/>
            <person name="Koparde V.N."/>
            <person name="Matveyev A.V."/>
            <person name="Serrano M.G."/>
            <person name="Alves J.M."/>
            <person name="Parikh H."/>
            <person name="Huang B."/>
            <person name="Lee V."/>
            <person name="Espinosa-Alvarez O."/>
            <person name="Ortiz P.A."/>
            <person name="Costa-Martins A.G."/>
            <person name="Teixeira M.M."/>
            <person name="Buck G.A."/>
        </authorList>
    </citation>
    <scope>NUCLEOTIDE SEQUENCE [LARGE SCALE GENOMIC DNA]</scope>
    <source>
        <strain evidence="2 3">025E</strain>
    </source>
</reference>
<accession>A0A422PH77</accession>